<dbReference type="InterPro" id="IPR027417">
    <property type="entry name" value="P-loop_NTPase"/>
</dbReference>
<protein>
    <submittedName>
        <fullName evidence="1">ATP-binding protein</fullName>
    </submittedName>
</protein>
<comment type="caution">
    <text evidence="1">The sequence shown here is derived from an EMBL/GenBank/DDBJ whole genome shotgun (WGS) entry which is preliminary data.</text>
</comment>
<dbReference type="PANTHER" id="PTHR32182">
    <property type="entry name" value="DNA REPLICATION AND REPAIR PROTEIN RECF"/>
    <property type="match status" value="1"/>
</dbReference>
<sequence length="710" mass="82162">MTLAAVYINDHFLFDQPQTLNFGGRFIYKFESIDDRTFMVIFTENPSFMEGFWGRGISSLSAVVGANGSGKTSILKVINKGYQEFTKAIFIYEDADGHFLLDNRTGDRNESGQFVKGTGITVYFPPGIKYTKSTPEGFTELYFSPIFDPKIEDFFSHLGLNSSHPEKMIGEVFMENIRKDVIFLNADVSKKIKEAYPDFPTYESLNIIPKKLYKRDFRKVYNDTNLGNPKKNETLQVTIERDLSVKDYSNPEFLLNSYLDILKSSNILDALNEIWDMPAYRNSIQHNEHLVHSSRDFMKDIEINILSFLVINDIFAITDLTGSFNFERILNSKSFDELLNHFLVKYIVQIDKNFYRYEDKIKLDNYTELMDIVMNEYGKFEQLSGVKTESLKSNIMHHVNGFKSIKSLHEIFVTLSDNIVFENGRSILKIDVDREDIEDLTKALFDVYAKVREYFSNIPIALKDVVDIESNKNLSYGEKSILNLYSTFHDFTFTNNHVRESENFLLILDEADLGYHPIWKRKFINTLCETLPIIFAQLKPAVWDSVAKRKKSSNNENPRLQIVIATHDPLTLSDFPSSNIIYLKKDSNRKTIVLNSEIDPKKSFGANITDLLADSFFVENGLIGDFAKKKIEHTIMWLNEQKQKKEELGSSYVLDQEEFVHHQSIIKIIDEPVIKIKLAEMLDELNDQIDVQKEIIQREIDLLNEKLGRL</sequence>
<keyword evidence="2" id="KW-1185">Reference proteome</keyword>
<dbReference type="EMBL" id="JAJJMO010000001">
    <property type="protein sequence ID" value="MCC9073553.1"/>
    <property type="molecule type" value="Genomic_DNA"/>
</dbReference>
<organism evidence="1 2">
    <name type="scientific">Flavobacterium pisciphilum</name>
    <dbReference type="NCBI Taxonomy" id="2893755"/>
    <lineage>
        <taxon>Bacteria</taxon>
        <taxon>Pseudomonadati</taxon>
        <taxon>Bacteroidota</taxon>
        <taxon>Flavobacteriia</taxon>
        <taxon>Flavobacteriales</taxon>
        <taxon>Flavobacteriaceae</taxon>
        <taxon>Flavobacterium</taxon>
    </lineage>
</organism>
<dbReference type="RefSeq" id="WP_229990469.1">
    <property type="nucleotide sequence ID" value="NZ_JAJJMO010000001.1"/>
</dbReference>
<dbReference type="GO" id="GO:0005524">
    <property type="term" value="F:ATP binding"/>
    <property type="evidence" value="ECO:0007669"/>
    <property type="project" value="UniProtKB-KW"/>
</dbReference>
<evidence type="ECO:0000313" key="1">
    <source>
        <dbReference type="EMBL" id="MCC9073553.1"/>
    </source>
</evidence>
<keyword evidence="1" id="KW-0067">ATP-binding</keyword>
<proteinExistence type="predicted"/>
<evidence type="ECO:0000313" key="2">
    <source>
        <dbReference type="Proteomes" id="UP001430919"/>
    </source>
</evidence>
<keyword evidence="1" id="KW-0547">Nucleotide-binding</keyword>
<reference evidence="1" key="1">
    <citation type="submission" date="2021-11" db="EMBL/GenBank/DDBJ databases">
        <title>Description of novel Flavobacterium species.</title>
        <authorList>
            <person name="Saticioglu I.B."/>
            <person name="Ay H."/>
            <person name="Altun S."/>
            <person name="Duman M."/>
        </authorList>
    </citation>
    <scope>NUCLEOTIDE SEQUENCE</scope>
    <source>
        <strain evidence="1">F-65</strain>
    </source>
</reference>
<dbReference type="SUPFAM" id="SSF52540">
    <property type="entry name" value="P-loop containing nucleoside triphosphate hydrolases"/>
    <property type="match status" value="1"/>
</dbReference>
<dbReference type="Gene3D" id="3.40.50.300">
    <property type="entry name" value="P-loop containing nucleotide triphosphate hydrolases"/>
    <property type="match status" value="1"/>
</dbReference>
<dbReference type="PANTHER" id="PTHR32182:SF22">
    <property type="entry name" value="ATP-DEPENDENT ENDONUCLEASE, OLD FAMILY-RELATED"/>
    <property type="match status" value="1"/>
</dbReference>
<name>A0ABS8MXN8_9FLAO</name>
<dbReference type="Proteomes" id="UP001430919">
    <property type="component" value="Unassembled WGS sequence"/>
</dbReference>
<gene>
    <name evidence="1" type="ORF">LNQ49_18405</name>
</gene>
<accession>A0ABS8MXN8</accession>